<sequence>MIGGEIRVVHGAAKGCDRIGAVVLDQCLELRRNLGQHHIKRHRHETSIALPFQRMQEPLRAVMHLMQIHALDAGVAARERIVAVAARSNDASGVVQGQA</sequence>
<dbReference type="Proteomes" id="UP000494252">
    <property type="component" value="Unassembled WGS sequence"/>
</dbReference>
<accession>A0A6J5FRH3</accession>
<organism evidence="1 2">
    <name type="scientific">Paraburkholderia fynbosensis</name>
    <dbReference type="NCBI Taxonomy" id="1200993"/>
    <lineage>
        <taxon>Bacteria</taxon>
        <taxon>Pseudomonadati</taxon>
        <taxon>Pseudomonadota</taxon>
        <taxon>Betaproteobacteria</taxon>
        <taxon>Burkholderiales</taxon>
        <taxon>Burkholderiaceae</taxon>
        <taxon>Paraburkholderia</taxon>
    </lineage>
</organism>
<name>A0A6J5FRH3_9BURK</name>
<evidence type="ECO:0000313" key="1">
    <source>
        <dbReference type="EMBL" id="CAB3785855.1"/>
    </source>
</evidence>
<evidence type="ECO:0000313" key="2">
    <source>
        <dbReference type="Proteomes" id="UP000494252"/>
    </source>
</evidence>
<dbReference type="EMBL" id="CADIKI010000004">
    <property type="protein sequence ID" value="CAB3785855.1"/>
    <property type="molecule type" value="Genomic_DNA"/>
</dbReference>
<proteinExistence type="predicted"/>
<dbReference type="AlphaFoldDB" id="A0A6J5FRH3"/>
<protein>
    <submittedName>
        <fullName evidence="1">Uncharacterized protein</fullName>
    </submittedName>
</protein>
<reference evidence="1 2" key="1">
    <citation type="submission" date="2020-04" db="EMBL/GenBank/DDBJ databases">
        <authorList>
            <person name="De Canck E."/>
        </authorList>
    </citation>
    <scope>NUCLEOTIDE SEQUENCE [LARGE SCALE GENOMIC DNA]</scope>
    <source>
        <strain evidence="1 2">LMG 27177</strain>
    </source>
</reference>
<keyword evidence="2" id="KW-1185">Reference proteome</keyword>
<gene>
    <name evidence="1" type="ORF">LMG27177_01932</name>
</gene>